<dbReference type="Proteomes" id="UP000887568">
    <property type="component" value="Unplaced"/>
</dbReference>
<feature type="transmembrane region" description="Helical" evidence="2">
    <location>
        <begin position="12"/>
        <end position="34"/>
    </location>
</feature>
<dbReference type="GeneID" id="119722997"/>
<feature type="compositionally biased region" description="Basic and acidic residues" evidence="1">
    <location>
        <begin position="467"/>
        <end position="479"/>
    </location>
</feature>
<dbReference type="Gene3D" id="1.10.510.10">
    <property type="entry name" value="Transferase(Phosphotransferase) domain 1"/>
    <property type="match status" value="1"/>
</dbReference>
<keyword evidence="2" id="KW-1133">Transmembrane helix</keyword>
<feature type="domain" description="WH2" evidence="3">
    <location>
        <begin position="469"/>
        <end position="486"/>
    </location>
</feature>
<evidence type="ECO:0000256" key="2">
    <source>
        <dbReference type="SAM" id="Phobius"/>
    </source>
</evidence>
<accession>A0A913ZEK0</accession>
<sequence>MTDFWTENYWVAILIGVGGLILLILILIAAIFCYRRCSRYDYTPLRDYMSLPAKLQKEKKMERDTVRETALLNCQFYLRAHAGKYTFSEHLPDMGSRVDKHWFLVRYASQNKDVLLSTCNKATNCTIPFTSNTHKVLRELLKCVKHPYLWPVLDIDLLEEQDMEVLIQSYNSRGSLKDYIYHEKPHQDWDNKYGVKGRGLALKEIQLFGRQVLEALLYLQDGGFPQHCHVQAGNIILQKGTCKLSGYENILLGHTSRLFPVLCKKLKEIPEVFDSLAFGHLLYEMGAGSALEDTVAIPERSHFNKLKHQQVVEILEFIFDANGAYPSLREIAEHDFFQNVRLKELEKKPPTEIHLTSAMKNLLKTVKKGRILKTQSIRRGTPSKHTRSKRRSSGSSLKSNEAETVLSQEPVNNGTLPSASDGYASSRVTPIPAAITPTPPQAAPLAPPPPAVAVVTPRAQPNLPSISEERSSLLSDIRKGLTLRPTGTSQNV</sequence>
<keyword evidence="2" id="KW-0812">Transmembrane</keyword>
<keyword evidence="2" id="KW-0472">Membrane</keyword>
<dbReference type="AlphaFoldDB" id="A0A913ZEK0"/>
<dbReference type="SUPFAM" id="SSF56112">
    <property type="entry name" value="Protein kinase-like (PK-like)"/>
    <property type="match status" value="1"/>
</dbReference>
<dbReference type="InterPro" id="IPR011009">
    <property type="entry name" value="Kinase-like_dom_sf"/>
</dbReference>
<feature type="compositionally biased region" description="Polar residues" evidence="1">
    <location>
        <begin position="405"/>
        <end position="418"/>
    </location>
</feature>
<feature type="compositionally biased region" description="Low complexity" evidence="1">
    <location>
        <begin position="452"/>
        <end position="461"/>
    </location>
</feature>
<keyword evidence="5" id="KW-1185">Reference proteome</keyword>
<organism evidence="4 5">
    <name type="scientific">Patiria miniata</name>
    <name type="common">Bat star</name>
    <name type="synonym">Asterina miniata</name>
    <dbReference type="NCBI Taxonomy" id="46514"/>
    <lineage>
        <taxon>Eukaryota</taxon>
        <taxon>Metazoa</taxon>
        <taxon>Echinodermata</taxon>
        <taxon>Eleutherozoa</taxon>
        <taxon>Asterozoa</taxon>
        <taxon>Asteroidea</taxon>
        <taxon>Valvatacea</taxon>
        <taxon>Valvatida</taxon>
        <taxon>Asterinidae</taxon>
        <taxon>Patiria</taxon>
    </lineage>
</organism>
<reference evidence="4" key="1">
    <citation type="submission" date="2022-11" db="UniProtKB">
        <authorList>
            <consortium name="EnsemblMetazoa"/>
        </authorList>
    </citation>
    <scope>IDENTIFICATION</scope>
</reference>
<evidence type="ECO:0000313" key="5">
    <source>
        <dbReference type="Proteomes" id="UP000887568"/>
    </source>
</evidence>
<feature type="region of interest" description="Disordered" evidence="1">
    <location>
        <begin position="371"/>
        <end position="492"/>
    </location>
</feature>
<dbReference type="OMA" id="NMSTIRC"/>
<name>A0A913ZEK0_PATMI</name>
<feature type="compositionally biased region" description="Pro residues" evidence="1">
    <location>
        <begin position="437"/>
        <end position="451"/>
    </location>
</feature>
<dbReference type="RefSeq" id="XP_038049375.1">
    <property type="nucleotide sequence ID" value="XM_038193447.1"/>
</dbReference>
<protein>
    <recommendedName>
        <fullName evidence="3">WH2 domain-containing protein</fullName>
    </recommendedName>
</protein>
<evidence type="ECO:0000259" key="3">
    <source>
        <dbReference type="PROSITE" id="PS51082"/>
    </source>
</evidence>
<evidence type="ECO:0000256" key="1">
    <source>
        <dbReference type="SAM" id="MobiDB-lite"/>
    </source>
</evidence>
<dbReference type="InterPro" id="IPR003124">
    <property type="entry name" value="WH2_dom"/>
</dbReference>
<dbReference type="EnsemblMetazoa" id="XM_038193447.1">
    <property type="protein sequence ID" value="XP_038049375.1"/>
    <property type="gene ID" value="LOC119722997"/>
</dbReference>
<dbReference type="OrthoDB" id="10045021at2759"/>
<feature type="compositionally biased region" description="Low complexity" evidence="1">
    <location>
        <begin position="427"/>
        <end position="436"/>
    </location>
</feature>
<proteinExistence type="predicted"/>
<dbReference type="PROSITE" id="PS51082">
    <property type="entry name" value="WH2"/>
    <property type="match status" value="1"/>
</dbReference>
<feature type="compositionally biased region" description="Basic residues" evidence="1">
    <location>
        <begin position="381"/>
        <end position="392"/>
    </location>
</feature>
<evidence type="ECO:0000313" key="4">
    <source>
        <dbReference type="EnsemblMetazoa" id="XP_038049375.1"/>
    </source>
</evidence>
<dbReference type="GO" id="GO:0003779">
    <property type="term" value="F:actin binding"/>
    <property type="evidence" value="ECO:0007669"/>
    <property type="project" value="InterPro"/>
</dbReference>